<accession>A0A9P6GUY8</accession>
<keyword evidence="2" id="KW-1185">Reference proteome</keyword>
<comment type="caution">
    <text evidence="1">The sequence shown here is derived from an EMBL/GenBank/DDBJ whole genome shotgun (WGS) entry which is preliminary data.</text>
</comment>
<organism evidence="1 2">
    <name type="scientific">Nosema granulosis</name>
    <dbReference type="NCBI Taxonomy" id="83296"/>
    <lineage>
        <taxon>Eukaryota</taxon>
        <taxon>Fungi</taxon>
        <taxon>Fungi incertae sedis</taxon>
        <taxon>Microsporidia</taxon>
        <taxon>Nosematidae</taxon>
        <taxon>Nosema</taxon>
    </lineage>
</organism>
<evidence type="ECO:0000313" key="1">
    <source>
        <dbReference type="EMBL" id="KAF9756148.1"/>
    </source>
</evidence>
<name>A0A9P6GUY8_9MICR</name>
<proteinExistence type="predicted"/>
<protein>
    <submittedName>
        <fullName evidence="1">Uncharacterized protein</fullName>
    </submittedName>
</protein>
<feature type="non-terminal residue" evidence="1">
    <location>
        <position position="1"/>
    </location>
</feature>
<reference evidence="1 2" key="1">
    <citation type="journal article" date="2020" name="Genome Biol. Evol.">
        <title>Comparative genomics of strictly vertically transmitted, feminizing microsporidia endosymbionts of amphipod crustaceans.</title>
        <authorList>
            <person name="Cormier A."/>
            <person name="Chebbi M.A."/>
            <person name="Giraud I."/>
            <person name="Wattier R."/>
            <person name="Teixeira M."/>
            <person name="Gilbert C."/>
            <person name="Rigaud T."/>
            <person name="Cordaux R."/>
        </authorList>
    </citation>
    <scope>NUCLEOTIDE SEQUENCE [LARGE SCALE GENOMIC DNA]</scope>
    <source>
        <strain evidence="1 2">Ou3-Ou53</strain>
    </source>
</reference>
<dbReference type="AlphaFoldDB" id="A0A9P6GUY8"/>
<gene>
    <name evidence="1" type="ORF">NGRA_3317</name>
</gene>
<dbReference type="Proteomes" id="UP000740883">
    <property type="component" value="Unassembled WGS sequence"/>
</dbReference>
<sequence length="239" mass="27923">ALIRFGRMPRYGWKEATYTFCDRFKLSCSVLDFKKKASSVITTATGRKYSQRKFKDECNKRHKTIESFFDDRSIQESRFQQQVKNSLAEIIQNLDTLGVEDVENPPKIPAENLDHQILELIDFSIQDHLSRHKPSSMSEIAKLFQASQICYKRMTQKKKNPSTWKENIKKKIVKSQDSASLVKKAVENVSLSEMEANSLKKLMREINLSPRRSKDLKSAQTIFNEKEVIFKKKLEMHER</sequence>
<evidence type="ECO:0000313" key="2">
    <source>
        <dbReference type="Proteomes" id="UP000740883"/>
    </source>
</evidence>
<dbReference type="EMBL" id="SBJO01000818">
    <property type="protein sequence ID" value="KAF9756148.1"/>
    <property type="molecule type" value="Genomic_DNA"/>
</dbReference>
<dbReference type="OrthoDB" id="2200980at2759"/>